<dbReference type="NCBIfam" id="TIGR03901">
    <property type="entry name" value="MYXO-CTERM"/>
    <property type="match status" value="1"/>
</dbReference>
<feature type="signal peptide" evidence="2">
    <location>
        <begin position="1"/>
        <end position="21"/>
    </location>
</feature>
<dbReference type="InterPro" id="IPR011050">
    <property type="entry name" value="Pectin_lyase_fold/virulence"/>
</dbReference>
<evidence type="ECO:0000256" key="1">
    <source>
        <dbReference type="SAM" id="MobiDB-lite"/>
    </source>
</evidence>
<dbReference type="InterPro" id="IPR024038">
    <property type="entry name" value="MYXO-CTERM"/>
</dbReference>
<dbReference type="InterPro" id="IPR039513">
    <property type="entry name" value="PL-6"/>
</dbReference>
<evidence type="ECO:0000313" key="4">
    <source>
        <dbReference type="Proteomes" id="UP000019678"/>
    </source>
</evidence>
<keyword evidence="4" id="KW-1185">Reference proteome</keyword>
<dbReference type="Pfam" id="PF14592">
    <property type="entry name" value="Chondroitinas_B"/>
    <property type="match status" value="1"/>
</dbReference>
<gene>
    <name evidence="3" type="ORF">CAP_3241</name>
</gene>
<feature type="compositionally biased region" description="Gly residues" evidence="1">
    <location>
        <begin position="582"/>
        <end position="592"/>
    </location>
</feature>
<reference evidence="3 4" key="1">
    <citation type="submission" date="2013-05" db="EMBL/GenBank/DDBJ databases">
        <title>Genome assembly of Chondromyces apiculatus DSM 436.</title>
        <authorList>
            <person name="Sharma G."/>
            <person name="Khatri I."/>
            <person name="Kaur C."/>
            <person name="Mayilraj S."/>
            <person name="Subramanian S."/>
        </authorList>
    </citation>
    <scope>NUCLEOTIDE SEQUENCE [LARGE SCALE GENOMIC DNA]</scope>
    <source>
        <strain evidence="3 4">DSM 436</strain>
    </source>
</reference>
<keyword evidence="2" id="KW-0732">Signal</keyword>
<organism evidence="3 4">
    <name type="scientific">Chondromyces apiculatus DSM 436</name>
    <dbReference type="NCBI Taxonomy" id="1192034"/>
    <lineage>
        <taxon>Bacteria</taxon>
        <taxon>Pseudomonadati</taxon>
        <taxon>Myxococcota</taxon>
        <taxon>Polyangia</taxon>
        <taxon>Polyangiales</taxon>
        <taxon>Polyangiaceae</taxon>
        <taxon>Chondromyces</taxon>
    </lineage>
</organism>
<dbReference type="SUPFAM" id="SSF51126">
    <property type="entry name" value="Pectin lyase-like"/>
    <property type="match status" value="1"/>
</dbReference>
<sequence length="634" mass="63603">MRKIAWLLVPALASSAGVAFAQDATVAGPATAPHPTFHNISLSWAVSGDDNANGAVQVRYRAQGTTDFRDGLPLFRVPAGSNQGFSWANRHAGSLFGLAPDTTYEIELTLTDPDGGGATETLSVKTRAIPVSPPDGPQIAVTPASIGAALAAAGPGDTLLLGDGTYGEIIVPSDGAEGQPLTLRAANPGGAIVEGDVRIDGRSHVLVEGLTVHGKVKFNDAHAIVVRGCTIDTTEDGIVAYGSGVTDAAILDNTITGATPWNVAALGVSGANVGEGIVLTGPGNVVAFNRVRGFRDCLSLLEDDAAVNQESIDFYGNDLDVCADDAIEADFAMGNVRVYQNRITRSFMGISAQPSLGGPTYFVRNVMYGIVYQAFKLQRSSVGDVGLHNTVIKSGDAFSVNTTDVFSRALFRNNLFLGGPGEVYAGYDSGDGAVMNLPSADATCSFDYDGFGAIGAGAFAGRVGGTTFESVAEMQALTTEAHGIQVDLEVFAAAIPYPANPFALPETPAFALAETGAAIDKGTPLPNVNDGFAGTAPDLGAIEAGHAETVYGPGGVLGSGGGSGGGGVGGAGAGGNGSGTGGGGEGGAGAGSNGEDAGSDGGCGCSVPRGGEGSVGVALAGMLTLLGLARRRRS</sequence>
<dbReference type="eggNOG" id="COG3420">
    <property type="taxonomic scope" value="Bacteria"/>
</dbReference>
<dbReference type="EMBL" id="ASRX01000023">
    <property type="protein sequence ID" value="EYF05513.1"/>
    <property type="molecule type" value="Genomic_DNA"/>
</dbReference>
<evidence type="ECO:0000313" key="3">
    <source>
        <dbReference type="EMBL" id="EYF05513.1"/>
    </source>
</evidence>
<protein>
    <submittedName>
        <fullName evidence="3">EBNA-1 protein</fullName>
    </submittedName>
</protein>
<dbReference type="Proteomes" id="UP000019678">
    <property type="component" value="Unassembled WGS sequence"/>
</dbReference>
<proteinExistence type="predicted"/>
<feature type="region of interest" description="Disordered" evidence="1">
    <location>
        <begin position="582"/>
        <end position="607"/>
    </location>
</feature>
<name>A0A017T8D1_9BACT</name>
<evidence type="ECO:0000256" key="2">
    <source>
        <dbReference type="SAM" id="SignalP"/>
    </source>
</evidence>
<dbReference type="RefSeq" id="WP_052375409.1">
    <property type="nucleotide sequence ID" value="NZ_ASRX01000023.1"/>
</dbReference>
<comment type="caution">
    <text evidence="3">The sequence shown here is derived from an EMBL/GenBank/DDBJ whole genome shotgun (WGS) entry which is preliminary data.</text>
</comment>
<dbReference type="Gene3D" id="2.160.20.10">
    <property type="entry name" value="Single-stranded right-handed beta-helix, Pectin lyase-like"/>
    <property type="match status" value="1"/>
</dbReference>
<accession>A0A017T8D1</accession>
<dbReference type="InterPro" id="IPR012334">
    <property type="entry name" value="Pectin_lyas_fold"/>
</dbReference>
<dbReference type="AlphaFoldDB" id="A0A017T8D1"/>
<feature type="chain" id="PRO_5001500036" evidence="2">
    <location>
        <begin position="22"/>
        <end position="634"/>
    </location>
</feature>
<dbReference type="STRING" id="1192034.CAP_3241"/>